<organism evidence="2 3">
    <name type="scientific">Tetracentron sinense</name>
    <name type="common">Spur-leaf</name>
    <dbReference type="NCBI Taxonomy" id="13715"/>
    <lineage>
        <taxon>Eukaryota</taxon>
        <taxon>Viridiplantae</taxon>
        <taxon>Streptophyta</taxon>
        <taxon>Embryophyta</taxon>
        <taxon>Tracheophyta</taxon>
        <taxon>Spermatophyta</taxon>
        <taxon>Magnoliopsida</taxon>
        <taxon>Trochodendrales</taxon>
        <taxon>Trochodendraceae</taxon>
        <taxon>Tetracentron</taxon>
    </lineage>
</organism>
<keyword evidence="3" id="KW-1185">Reference proteome</keyword>
<sequence>MVEGQMRDQKKNQRRITEEQREMRRDLERQRRLRMTDEQRERLRERRRNAERQRRRMMTEEQMEKKREARRRREMRMPVDQREQRRERRRAAERMRRLQMTDEQLDQQRECRRNAMRRKTESMTDEQLEQQREHWQVSIQQRRGQLTEEEGDSQNSSGDANGKAGSTEAEGLAGLFLLRSECSEDHVQKGQCQRAKFLEANVGAKDEAPLLQGRMRLSWMRRHARLRNIQLVGIVNGMGSMSGDRVEGETLVNEDASSEEAHTDAGGNILSLKERTRLSCIKRQARSRNIVSG</sequence>
<reference evidence="2 3" key="1">
    <citation type="submission" date="2020-04" db="EMBL/GenBank/DDBJ databases">
        <title>Plant Genome Project.</title>
        <authorList>
            <person name="Zhang R.-G."/>
        </authorList>
    </citation>
    <scope>NUCLEOTIDE SEQUENCE [LARGE SCALE GENOMIC DNA]</scope>
    <source>
        <strain evidence="2">YNK0</strain>
        <tissue evidence="2">Leaf</tissue>
    </source>
</reference>
<comment type="caution">
    <text evidence="2">The sequence shown here is derived from an EMBL/GenBank/DDBJ whole genome shotgun (WGS) entry which is preliminary data.</text>
</comment>
<dbReference type="OMA" id="RRKTESM"/>
<protein>
    <submittedName>
        <fullName evidence="2">Uncharacterized protein</fullName>
    </submittedName>
</protein>
<evidence type="ECO:0000313" key="3">
    <source>
        <dbReference type="Proteomes" id="UP000655225"/>
    </source>
</evidence>
<name>A0A835D7E6_TETSI</name>
<dbReference type="Proteomes" id="UP000655225">
    <property type="component" value="Unassembled WGS sequence"/>
</dbReference>
<feature type="compositionally biased region" description="Basic and acidic residues" evidence="1">
    <location>
        <begin position="1"/>
        <end position="67"/>
    </location>
</feature>
<proteinExistence type="predicted"/>
<gene>
    <name evidence="2" type="ORF">HHK36_021479</name>
</gene>
<evidence type="ECO:0000256" key="1">
    <source>
        <dbReference type="SAM" id="MobiDB-lite"/>
    </source>
</evidence>
<evidence type="ECO:0000313" key="2">
    <source>
        <dbReference type="EMBL" id="KAF8393238.1"/>
    </source>
</evidence>
<dbReference type="EMBL" id="JABCRI010000015">
    <property type="protein sequence ID" value="KAF8393238.1"/>
    <property type="molecule type" value="Genomic_DNA"/>
</dbReference>
<feature type="compositionally biased region" description="Basic and acidic residues" evidence="1">
    <location>
        <begin position="75"/>
        <end position="122"/>
    </location>
</feature>
<dbReference type="AlphaFoldDB" id="A0A835D7E6"/>
<feature type="region of interest" description="Disordered" evidence="1">
    <location>
        <begin position="1"/>
        <end position="166"/>
    </location>
</feature>
<accession>A0A835D7E6</accession>